<dbReference type="Pfam" id="PF12686">
    <property type="entry name" value="DUF3800"/>
    <property type="match status" value="1"/>
</dbReference>
<keyword evidence="2" id="KW-1185">Reference proteome</keyword>
<organism evidence="1 2">
    <name type="scientific">Pelagibacterium nitratireducens</name>
    <dbReference type="NCBI Taxonomy" id="1046114"/>
    <lineage>
        <taxon>Bacteria</taxon>
        <taxon>Pseudomonadati</taxon>
        <taxon>Pseudomonadota</taxon>
        <taxon>Alphaproteobacteria</taxon>
        <taxon>Hyphomicrobiales</taxon>
        <taxon>Devosiaceae</taxon>
        <taxon>Pelagibacterium</taxon>
    </lineage>
</organism>
<proteinExistence type="predicted"/>
<dbReference type="EMBL" id="CP146275">
    <property type="protein sequence ID" value="WWT31363.1"/>
    <property type="molecule type" value="Genomic_DNA"/>
</dbReference>
<dbReference type="Proteomes" id="UP001369958">
    <property type="component" value="Chromosome"/>
</dbReference>
<accession>A0ABZ2HXR6</accession>
<dbReference type="RefSeq" id="WP_338606833.1">
    <property type="nucleotide sequence ID" value="NZ_CP146275.1"/>
</dbReference>
<reference evidence="1 2" key="1">
    <citation type="submission" date="2024-02" db="EMBL/GenBank/DDBJ databases">
        <title>Complete genome sequence of Pelagibacterium nitratireducens ZH15.</title>
        <authorList>
            <person name="Zhao L.H."/>
        </authorList>
    </citation>
    <scope>NUCLEOTIDE SEQUENCE [LARGE SCALE GENOMIC DNA]</scope>
    <source>
        <strain evidence="1 2">ZH15</strain>
    </source>
</reference>
<evidence type="ECO:0000313" key="2">
    <source>
        <dbReference type="Proteomes" id="UP001369958"/>
    </source>
</evidence>
<evidence type="ECO:0000313" key="1">
    <source>
        <dbReference type="EMBL" id="WWT31363.1"/>
    </source>
</evidence>
<sequence length="238" mass="27608">MHLLYFDEVKYDPPVQSSFWMGGVCVHHEHVPALEERVNDLSLKAFGDRRLSRETEFHGFELCRGKGNFKGRDWGERLGILKELLDILTDEKVGRIRIRINPQNIVYSPKDPSEIAFMYLIEQADAYFREKETLGMLFGDYDEPAVGPSVTSLSKYRRGGTEWAAGRDIENIIDTVHFARSHHSRMIQLADVFLYCCQFTLQNNESHWRKAIADIIQQSGIYACHKSRNWPVTTNWQP</sequence>
<gene>
    <name evidence="1" type="ORF">V6617_09970</name>
</gene>
<dbReference type="InterPro" id="IPR024524">
    <property type="entry name" value="DUF3800"/>
</dbReference>
<name>A0ABZ2HXR6_9HYPH</name>
<protein>
    <submittedName>
        <fullName evidence="1">DUF3800 domain-containing protein</fullName>
    </submittedName>
</protein>